<keyword evidence="2" id="KW-1185">Reference proteome</keyword>
<organism evidence="1 2">
    <name type="scientific">Brevibacterium daeguense</name>
    <dbReference type="NCBI Taxonomy" id="909936"/>
    <lineage>
        <taxon>Bacteria</taxon>
        <taxon>Bacillati</taxon>
        <taxon>Actinomycetota</taxon>
        <taxon>Actinomycetes</taxon>
        <taxon>Micrococcales</taxon>
        <taxon>Brevibacteriaceae</taxon>
        <taxon>Brevibacterium</taxon>
    </lineage>
</organism>
<evidence type="ECO:0000313" key="1">
    <source>
        <dbReference type="EMBL" id="GAA4284658.1"/>
    </source>
</evidence>
<sequence length="322" mass="32572">MPSCFDAPAGDPARLDEAASGILRTTAVLGRTADEFGAATASALEQLDGLRGAELFTFSRGALPLLRQLADSAHRSGLALRSHAGALASAQREIAALREQWLSADSERLTSGGAVPFAVPEQLELRAEDLRTELGEHARGVARSLHAAAVELEQARRKADRAGLIQGLRSALPPAIRRVLQDLPGLGDALVGAAGAGAASDQGGAGAERAGAARAAGSIAQDHPGSRVHPGELLSAADAWATREQHGVELAAMAGRIAAISAAESGALPAATSQAEPGRIDAVAAQLRIYPDGAAARSDREAVAGEAARAAALATGSWGSVA</sequence>
<evidence type="ECO:0008006" key="3">
    <source>
        <dbReference type="Google" id="ProtNLM"/>
    </source>
</evidence>
<protein>
    <recommendedName>
        <fullName evidence="3">DUF222 domain-containing protein</fullName>
    </recommendedName>
</protein>
<evidence type="ECO:0000313" key="2">
    <source>
        <dbReference type="Proteomes" id="UP001501586"/>
    </source>
</evidence>
<reference evidence="2" key="1">
    <citation type="journal article" date="2019" name="Int. J. Syst. Evol. Microbiol.">
        <title>The Global Catalogue of Microorganisms (GCM) 10K type strain sequencing project: providing services to taxonomists for standard genome sequencing and annotation.</title>
        <authorList>
            <consortium name="The Broad Institute Genomics Platform"/>
            <consortium name="The Broad Institute Genome Sequencing Center for Infectious Disease"/>
            <person name="Wu L."/>
            <person name="Ma J."/>
        </authorList>
    </citation>
    <scope>NUCLEOTIDE SEQUENCE [LARGE SCALE GENOMIC DNA]</scope>
    <source>
        <strain evidence="2">JCM 17458</strain>
    </source>
</reference>
<comment type="caution">
    <text evidence="1">The sequence shown here is derived from an EMBL/GenBank/DDBJ whole genome shotgun (WGS) entry which is preliminary data.</text>
</comment>
<dbReference type="Proteomes" id="UP001501586">
    <property type="component" value="Unassembled WGS sequence"/>
</dbReference>
<proteinExistence type="predicted"/>
<accession>A0ABP8EL26</accession>
<name>A0ABP8EL26_9MICO</name>
<gene>
    <name evidence="1" type="ORF">GCM10022261_21890</name>
</gene>
<dbReference type="EMBL" id="BAABAZ010000006">
    <property type="protein sequence ID" value="GAA4284658.1"/>
    <property type="molecule type" value="Genomic_DNA"/>
</dbReference>